<feature type="signal peptide" evidence="1">
    <location>
        <begin position="1"/>
        <end position="24"/>
    </location>
</feature>
<evidence type="ECO:0000313" key="3">
    <source>
        <dbReference type="EMBL" id="TXF91773.1"/>
    </source>
</evidence>
<dbReference type="AlphaFoldDB" id="A0A5C7G0L7"/>
<comment type="caution">
    <text evidence="3">The sequence shown here is derived from an EMBL/GenBank/DDBJ whole genome shotgun (WGS) entry which is preliminary data.</text>
</comment>
<dbReference type="NCBIfam" id="TIGR04183">
    <property type="entry name" value="Por_Secre_tail"/>
    <property type="match status" value="1"/>
</dbReference>
<dbReference type="Pfam" id="PF18962">
    <property type="entry name" value="Por_Secre_tail"/>
    <property type="match status" value="1"/>
</dbReference>
<keyword evidence="4" id="KW-1185">Reference proteome</keyword>
<sequence>MKSINAFRFTVLVLTSLFISSLKAQVEPLSVDYFEGDTLTSINTGTSAGTVSTFTLDEDCETLRVSINDPANAPLGGFSAYAYRVRDIAGNQVTDLTDNLNVTMRVRSAVTMTISVLFRSGGGTSDERSELKSFEVPGGDSMWTEVTIAYENGDLGGLNPADIRDLWFYLDRGTDNFAGNELYIDHIAVGGAPDSDRNSGCSLDGGGITDDPFFADYFEGDSLISINTESSAGVSTTFTIDTTCETLILTVTDPAENPLGEYFPYAVRVNDAQGNQVTDLTDRMTVSMRVRSAGTVTVGLLFRSGGGSADERTALKEIVVPGNLAEWSEFEVNFTAEDLEGLNPADIRDFWFYLERGVPNFPGNFIEFDHIAIGGAVDPARNSPCTTSEEPSTFVEQWQTDNASLFTGTEAARLSLTVNEDCEELMVSVTDPENSPLQAFRPLVINPVSEQGVDIKELEGEVNVYVRARSAADMPLSVVLRSGDGSPSFRTNVMTQTIHGTLDAWTTLVYTFSETDLAGFDQSDLLDAWIYLDQNNDNFPGNDLYFDYIAIGAAPDTLQNSPCGLPDVISGNDEPLWNRNLRYYPNPVNDQLTVQYPGGDSNLKVVLIDALGRTLSEFSLTMAAEELRVNTGDLASGVYYLHFYQKGSGHIVRKLIKR</sequence>
<dbReference type="InterPro" id="IPR026444">
    <property type="entry name" value="Secre_tail"/>
</dbReference>
<reference evidence="3 4" key="1">
    <citation type="submission" date="2019-08" db="EMBL/GenBank/DDBJ databases">
        <title>Lewinella sp. strain SSH13 Genome sequencing and assembly.</title>
        <authorList>
            <person name="Kim I."/>
        </authorList>
    </citation>
    <scope>NUCLEOTIDE SEQUENCE [LARGE SCALE GENOMIC DNA]</scope>
    <source>
        <strain evidence="3 4">SSH13</strain>
    </source>
</reference>
<feature type="domain" description="Secretion system C-terminal sorting" evidence="2">
    <location>
        <begin position="584"/>
        <end position="656"/>
    </location>
</feature>
<evidence type="ECO:0000256" key="1">
    <source>
        <dbReference type="SAM" id="SignalP"/>
    </source>
</evidence>
<evidence type="ECO:0000259" key="2">
    <source>
        <dbReference type="Pfam" id="PF18962"/>
    </source>
</evidence>
<feature type="chain" id="PRO_5022677884" evidence="1">
    <location>
        <begin position="25"/>
        <end position="658"/>
    </location>
</feature>
<gene>
    <name evidence="3" type="ORF">FUA23_00885</name>
</gene>
<proteinExistence type="predicted"/>
<protein>
    <submittedName>
        <fullName evidence="3">T9SS type A sorting domain-containing protein</fullName>
    </submittedName>
</protein>
<evidence type="ECO:0000313" key="4">
    <source>
        <dbReference type="Proteomes" id="UP000321907"/>
    </source>
</evidence>
<dbReference type="Proteomes" id="UP000321907">
    <property type="component" value="Unassembled WGS sequence"/>
</dbReference>
<dbReference type="OrthoDB" id="667194at2"/>
<organism evidence="3 4">
    <name type="scientific">Neolewinella aurantiaca</name>
    <dbReference type="NCBI Taxonomy" id="2602767"/>
    <lineage>
        <taxon>Bacteria</taxon>
        <taxon>Pseudomonadati</taxon>
        <taxon>Bacteroidota</taxon>
        <taxon>Saprospiria</taxon>
        <taxon>Saprospirales</taxon>
        <taxon>Lewinellaceae</taxon>
        <taxon>Neolewinella</taxon>
    </lineage>
</organism>
<dbReference type="EMBL" id="VOXD01000001">
    <property type="protein sequence ID" value="TXF91773.1"/>
    <property type="molecule type" value="Genomic_DNA"/>
</dbReference>
<name>A0A5C7G0L7_9BACT</name>
<keyword evidence="1" id="KW-0732">Signal</keyword>
<accession>A0A5C7G0L7</accession>
<dbReference type="RefSeq" id="WP_147928814.1">
    <property type="nucleotide sequence ID" value="NZ_VOXD01000001.1"/>
</dbReference>